<gene>
    <name evidence="1" type="ORF">TU35_002220</name>
</gene>
<comment type="caution">
    <text evidence="1">The sequence shown here is derived from an EMBL/GenBank/DDBJ whole genome shotgun (WGS) entry which is preliminary data.</text>
</comment>
<sequence length="99" mass="10930">MALGDKIKEFIRDARWVISISEKPNEKEFNLVVKFLAFLAFAAGVVQFIFYIGGVYMAQYLNPGALSVYRLAPAQEAAAVISSLLVIFAILIYIAIKLG</sequence>
<protein>
    <submittedName>
        <fullName evidence="1">Sec translocase subunit gamma</fullName>
    </submittedName>
</protein>
<name>A0ACC6UZE6_9CREN</name>
<reference evidence="1" key="1">
    <citation type="submission" date="2024-07" db="EMBL/GenBank/DDBJ databases">
        <title>Metagenome and Metagenome-Assembled Genomes of Archaea from a hot spring from the geothermal field of Los Azufres, Mexico.</title>
        <authorList>
            <person name="Marin-Paredes R."/>
            <person name="Martinez-Romero E."/>
            <person name="Servin-Garciduenas L.E."/>
        </authorList>
    </citation>
    <scope>NUCLEOTIDE SEQUENCE</scope>
</reference>
<accession>A0ACC6UZE6</accession>
<proteinExistence type="predicted"/>
<dbReference type="Proteomes" id="UP000033636">
    <property type="component" value="Unassembled WGS sequence"/>
</dbReference>
<organism evidence="1 2">
    <name type="scientific">Thermoproteus sp. AZ2</name>
    <dbReference type="NCBI Taxonomy" id="1609232"/>
    <lineage>
        <taxon>Archaea</taxon>
        <taxon>Thermoproteota</taxon>
        <taxon>Thermoprotei</taxon>
        <taxon>Thermoproteales</taxon>
        <taxon>Thermoproteaceae</taxon>
        <taxon>Thermoproteus</taxon>
    </lineage>
</organism>
<dbReference type="EMBL" id="JZWT02000004">
    <property type="protein sequence ID" value="MFB6490056.1"/>
    <property type="molecule type" value="Genomic_DNA"/>
</dbReference>
<evidence type="ECO:0000313" key="1">
    <source>
        <dbReference type="EMBL" id="MFB6490056.1"/>
    </source>
</evidence>
<evidence type="ECO:0000313" key="2">
    <source>
        <dbReference type="Proteomes" id="UP000033636"/>
    </source>
</evidence>